<sequence length="77" mass="8477">MSIYIIPLIFLPSIVVAPGEYLTRSGERVTVQQSSTKHDFGCNGLYVSCGTSERWHKSGRILATSETMNDIVTRAEG</sequence>
<name>A0A0F9U0L4_9ZZZZ</name>
<dbReference type="EMBL" id="LAZR01000163">
    <property type="protein sequence ID" value="KKN85114.1"/>
    <property type="molecule type" value="Genomic_DNA"/>
</dbReference>
<reference evidence="1" key="1">
    <citation type="journal article" date="2015" name="Nature">
        <title>Complex archaea that bridge the gap between prokaryotes and eukaryotes.</title>
        <authorList>
            <person name="Spang A."/>
            <person name="Saw J.H."/>
            <person name="Jorgensen S.L."/>
            <person name="Zaremba-Niedzwiedzka K."/>
            <person name="Martijn J."/>
            <person name="Lind A.E."/>
            <person name="van Eijk R."/>
            <person name="Schleper C."/>
            <person name="Guy L."/>
            <person name="Ettema T.J."/>
        </authorList>
    </citation>
    <scope>NUCLEOTIDE SEQUENCE</scope>
</reference>
<organism evidence="1">
    <name type="scientific">marine sediment metagenome</name>
    <dbReference type="NCBI Taxonomy" id="412755"/>
    <lineage>
        <taxon>unclassified sequences</taxon>
        <taxon>metagenomes</taxon>
        <taxon>ecological metagenomes</taxon>
    </lineage>
</organism>
<accession>A0A0F9U0L4</accession>
<protein>
    <submittedName>
        <fullName evidence="1">Uncharacterized protein</fullName>
    </submittedName>
</protein>
<gene>
    <name evidence="1" type="ORF">LCGC14_0282830</name>
</gene>
<comment type="caution">
    <text evidence="1">The sequence shown here is derived from an EMBL/GenBank/DDBJ whole genome shotgun (WGS) entry which is preliminary data.</text>
</comment>
<proteinExistence type="predicted"/>
<evidence type="ECO:0000313" key="1">
    <source>
        <dbReference type="EMBL" id="KKN85114.1"/>
    </source>
</evidence>
<dbReference type="AlphaFoldDB" id="A0A0F9U0L4"/>